<dbReference type="InterPro" id="IPR031348">
    <property type="entry name" value="PigL_N"/>
</dbReference>
<dbReference type="InterPro" id="IPR027417">
    <property type="entry name" value="P-loop_NTPase"/>
</dbReference>
<feature type="repeat" description="WD" evidence="3">
    <location>
        <begin position="1261"/>
        <end position="1302"/>
    </location>
</feature>
<sequence>MDALGGAASVIAVIDISAKILSLCGQYISAVKNAKEDIERLSREVAAIQDLLNRVKELSHGRDAAKLPALAGLTKEIDRLSSELVDLEGRLTPGKGRRFMNRLGMQDLKWPFKREEVDRFITALERHKSTISLSLNTDQSRLLIDVSGNVEQLMHDTANGRADFEALEQDRQLSKLPSVDAAFNSKRWEHKSLCLQNTRTSLLDEIKKWSKNASGPCIFWLNGMAGTGKSTVAFTIARACNDEKRLGASFFFSRGDGNLGNAAKFFTTLATQLANTLPDLKPHIGAAITNNPDISQRGLAEQWKHLIFQPLCKLHQASHQSQPFVLVIDALDECDNEDDVQLIVRLLAESTTARLRVFLTSRRETCIRLGFHTISNAAHHDFILHEIPLSIIQNDISLFLHHELEIIRSQPVNNVPCEWPGDAAINDLCERAKGLFIYASTACRFIRDPYVGPEDGLRMVLQDTYRGLDQLYVGILRQSVIHADHIQPYQTEISRGLRQIVGAIVVLFDPLPLARLATLLAMEVKTVHPRLRCLHAVLDVPEDPVSPIRFLHPSFRDFLLDQERCTEPQFWIDEKKAHNDTLMNCLNLMSQRLKQDMCDFKLPGARPSKAVVENCIPTDVQYATRYWVHHLQYGDVELCDYERIHTFLRTHFLHWFETLGLIGKISDGVLMVRNLEAILTQRLDANNSLLKLVRDGKLFILYNRGILEDAPLQIYCSALVYCPKTSEIRRTFGDQIPRWIKRTAVRPDDRNHALQSLEGHSDPVKAVAFSPDGRIIASASWDKTVRLWDPSTGASRATLEGHSREVTAVAFSPDGHIIASASRDKTVRLWDPSTGASRATLEGHSYWVRAIAFSPDGHIIASASSDKTVRLWDPSTGASRATLEGHSHWVNAVVFSPDGHIIASASSDKTVRLWDPSTGASRATLEGHSHWVTAVAFSPDGHIIASASDDKTVRLWDPSTGASRATLEGHSREVTAVAFSPDGHIIASASRDKTVRLWDPSTGASRATLEGHSHWVTAVAFSPDGHIIASASDDKTVRLWDPSTGASRATLEGHSREVTAVAFSPDGHIIASASRDKTVRLWDPSTGASRATFEGHSDVVYAVAFSPDGHIIASASWDKTVRLWDPSTGASRATLEGHSDWVRAVAFSPDGHIIASASDDKTVRLWDPPTGASRATLEGHSHWVNAVVFSPDGHIIASASSDKTVRLWDPSTGASRATLEGHSHWVTAVAFSPDGHIIASASRDKTVRLWDPSTGASRATLEGHSLWVMAVAFSPDGHIIASASDDKIVRLWDIETKEIIREFTTEGTINKLSFSSDGLNLHTNLGILELERPPHYDGLSQPGFLCPLNICENWVKWRNDKILWLPPDYRARCAAVQHSLITIGHESGDLTFIEFDPATVALGEPSRLL</sequence>
<gene>
    <name evidence="7" type="ORF">FN846DRAFT_996385</name>
</gene>
<dbReference type="PROSITE" id="PS00678">
    <property type="entry name" value="WD_REPEATS_1"/>
    <property type="match status" value="1"/>
</dbReference>
<dbReference type="PRINTS" id="PR00320">
    <property type="entry name" value="GPROTEINBRPT"/>
</dbReference>
<evidence type="ECO:0000256" key="2">
    <source>
        <dbReference type="ARBA" id="ARBA00022737"/>
    </source>
</evidence>
<evidence type="ECO:0000313" key="8">
    <source>
        <dbReference type="Proteomes" id="UP000326924"/>
    </source>
</evidence>
<feature type="repeat" description="WD" evidence="3">
    <location>
        <begin position="1219"/>
        <end position="1260"/>
    </location>
</feature>
<name>A0A5J5EK45_9PEZI</name>
<dbReference type="CDD" id="cd00200">
    <property type="entry name" value="WD40"/>
    <property type="match status" value="2"/>
</dbReference>
<dbReference type="PANTHER" id="PTHR19848:SF8">
    <property type="entry name" value="F-BOX AND WD REPEAT DOMAIN CONTAINING 7"/>
    <property type="match status" value="1"/>
</dbReference>
<dbReference type="Gene3D" id="2.130.10.10">
    <property type="entry name" value="YVTN repeat-like/Quinoprotein amine dehydrogenase"/>
    <property type="match status" value="7"/>
</dbReference>
<keyword evidence="1 3" id="KW-0853">WD repeat</keyword>
<dbReference type="SMART" id="SM00564">
    <property type="entry name" value="PQQ"/>
    <property type="match status" value="10"/>
</dbReference>
<dbReference type="GO" id="GO:0035097">
    <property type="term" value="C:histone methyltransferase complex"/>
    <property type="evidence" value="ECO:0007669"/>
    <property type="project" value="UniProtKB-ARBA"/>
</dbReference>
<comment type="caution">
    <text evidence="7">The sequence shown here is derived from an EMBL/GenBank/DDBJ whole genome shotgun (WGS) entry which is preliminary data.</text>
</comment>
<evidence type="ECO:0000256" key="4">
    <source>
        <dbReference type="SAM" id="Coils"/>
    </source>
</evidence>
<evidence type="ECO:0000259" key="5">
    <source>
        <dbReference type="Pfam" id="PF17111"/>
    </source>
</evidence>
<dbReference type="Pfam" id="PF00400">
    <property type="entry name" value="WD40"/>
    <property type="match status" value="13"/>
</dbReference>
<organism evidence="7 8">
    <name type="scientific">Sphaerosporella brunnea</name>
    <dbReference type="NCBI Taxonomy" id="1250544"/>
    <lineage>
        <taxon>Eukaryota</taxon>
        <taxon>Fungi</taxon>
        <taxon>Dikarya</taxon>
        <taxon>Ascomycota</taxon>
        <taxon>Pezizomycotina</taxon>
        <taxon>Pezizomycetes</taxon>
        <taxon>Pezizales</taxon>
        <taxon>Pyronemataceae</taxon>
        <taxon>Sphaerosporella</taxon>
    </lineage>
</organism>
<proteinExistence type="predicted"/>
<feature type="repeat" description="WD" evidence="3">
    <location>
        <begin position="799"/>
        <end position="840"/>
    </location>
</feature>
<evidence type="ECO:0000256" key="3">
    <source>
        <dbReference type="PROSITE-ProRule" id="PRU00221"/>
    </source>
</evidence>
<dbReference type="InterPro" id="IPR056884">
    <property type="entry name" value="NPHP3-like_N"/>
</dbReference>
<accession>A0A5J5EK45</accession>
<feature type="domain" description="Nephrocystin 3-like N-terminal" evidence="6">
    <location>
        <begin position="204"/>
        <end position="362"/>
    </location>
</feature>
<evidence type="ECO:0000313" key="7">
    <source>
        <dbReference type="EMBL" id="KAA8895563.1"/>
    </source>
</evidence>
<dbReference type="Gene3D" id="3.40.50.300">
    <property type="entry name" value="P-loop containing nucleotide triphosphate hydrolases"/>
    <property type="match status" value="1"/>
</dbReference>
<feature type="repeat" description="WD" evidence="3">
    <location>
        <begin position="757"/>
        <end position="798"/>
    </location>
</feature>
<dbReference type="PROSITE" id="PS50082">
    <property type="entry name" value="WD_REPEATS_2"/>
    <property type="match status" value="13"/>
</dbReference>
<feature type="repeat" description="WD" evidence="3">
    <location>
        <begin position="841"/>
        <end position="882"/>
    </location>
</feature>
<feature type="repeat" description="WD" evidence="3">
    <location>
        <begin position="1051"/>
        <end position="1092"/>
    </location>
</feature>
<feature type="repeat" description="WD" evidence="3">
    <location>
        <begin position="1009"/>
        <end position="1050"/>
    </location>
</feature>
<dbReference type="InterPro" id="IPR036322">
    <property type="entry name" value="WD40_repeat_dom_sf"/>
</dbReference>
<dbReference type="InterPro" id="IPR001680">
    <property type="entry name" value="WD40_rpt"/>
</dbReference>
<dbReference type="Proteomes" id="UP000326924">
    <property type="component" value="Unassembled WGS sequence"/>
</dbReference>
<dbReference type="InParanoid" id="A0A5J5EK45"/>
<reference evidence="7 8" key="1">
    <citation type="submission" date="2019-09" db="EMBL/GenBank/DDBJ databases">
        <title>Draft genome of the ectomycorrhizal ascomycete Sphaerosporella brunnea.</title>
        <authorList>
            <consortium name="DOE Joint Genome Institute"/>
            <person name="Benucci G.M."/>
            <person name="Marozzi G."/>
            <person name="Antonielli L."/>
            <person name="Sanchez S."/>
            <person name="Marco P."/>
            <person name="Wang X."/>
            <person name="Falini L.B."/>
            <person name="Barry K."/>
            <person name="Haridas S."/>
            <person name="Lipzen A."/>
            <person name="Labutti K."/>
            <person name="Grigoriev I.V."/>
            <person name="Murat C."/>
            <person name="Martin F."/>
            <person name="Albertini E."/>
            <person name="Donnini D."/>
            <person name="Bonito G."/>
        </authorList>
    </citation>
    <scope>NUCLEOTIDE SEQUENCE [LARGE SCALE GENOMIC DNA]</scope>
    <source>
        <strain evidence="7 8">Sb_GMNB300</strain>
    </source>
</reference>
<dbReference type="SUPFAM" id="SSF50978">
    <property type="entry name" value="WD40 repeat-like"/>
    <property type="match status" value="2"/>
</dbReference>
<dbReference type="EMBL" id="VXIS01000257">
    <property type="protein sequence ID" value="KAA8895563.1"/>
    <property type="molecule type" value="Genomic_DNA"/>
</dbReference>
<feature type="repeat" description="WD" evidence="3">
    <location>
        <begin position="925"/>
        <end position="966"/>
    </location>
</feature>
<dbReference type="SUPFAM" id="SSF52540">
    <property type="entry name" value="P-loop containing nucleoside triphosphate hydrolases"/>
    <property type="match status" value="1"/>
</dbReference>
<feature type="domain" description="Azaphilone pigments biosynthesis cluster protein L N-terminal" evidence="5">
    <location>
        <begin position="1"/>
        <end position="137"/>
    </location>
</feature>
<evidence type="ECO:0000259" key="6">
    <source>
        <dbReference type="Pfam" id="PF24883"/>
    </source>
</evidence>
<dbReference type="PROSITE" id="PS50294">
    <property type="entry name" value="WD_REPEATS_REGION"/>
    <property type="match status" value="13"/>
</dbReference>
<dbReference type="SMART" id="SM00320">
    <property type="entry name" value="WD40"/>
    <property type="match status" value="13"/>
</dbReference>
<keyword evidence="4" id="KW-0175">Coiled coil</keyword>
<dbReference type="InterPro" id="IPR015943">
    <property type="entry name" value="WD40/YVTN_repeat-like_dom_sf"/>
</dbReference>
<evidence type="ECO:0000256" key="1">
    <source>
        <dbReference type="ARBA" id="ARBA00022574"/>
    </source>
</evidence>
<keyword evidence="8" id="KW-1185">Reference proteome</keyword>
<dbReference type="FunFam" id="2.130.10.10:FF:000228">
    <property type="entry name" value="COMPASS-like H3K4 histone methylase component WDR5A"/>
    <property type="match status" value="1"/>
</dbReference>
<feature type="repeat" description="WD" evidence="3">
    <location>
        <begin position="1093"/>
        <end position="1134"/>
    </location>
</feature>
<feature type="repeat" description="WD" evidence="3">
    <location>
        <begin position="1177"/>
        <end position="1218"/>
    </location>
</feature>
<dbReference type="Pfam" id="PF24883">
    <property type="entry name" value="NPHP3_N"/>
    <property type="match status" value="1"/>
</dbReference>
<dbReference type="Pfam" id="PF17111">
    <property type="entry name" value="PigL_N"/>
    <property type="match status" value="1"/>
</dbReference>
<feature type="repeat" description="WD" evidence="3">
    <location>
        <begin position="967"/>
        <end position="1008"/>
    </location>
</feature>
<keyword evidence="2" id="KW-0677">Repeat</keyword>
<dbReference type="InterPro" id="IPR018391">
    <property type="entry name" value="PQQ_b-propeller_rpt"/>
</dbReference>
<dbReference type="InterPro" id="IPR020472">
    <property type="entry name" value="WD40_PAC1"/>
</dbReference>
<protein>
    <submittedName>
        <fullName evidence="7">Vegetative incompatibility protein HET-E-1</fullName>
    </submittedName>
</protein>
<feature type="repeat" description="WD" evidence="3">
    <location>
        <begin position="1135"/>
        <end position="1176"/>
    </location>
</feature>
<dbReference type="PANTHER" id="PTHR19848">
    <property type="entry name" value="WD40 REPEAT PROTEIN"/>
    <property type="match status" value="1"/>
</dbReference>
<feature type="repeat" description="WD" evidence="3">
    <location>
        <begin position="883"/>
        <end position="924"/>
    </location>
</feature>
<dbReference type="OrthoDB" id="674604at2759"/>
<feature type="coiled-coil region" evidence="4">
    <location>
        <begin position="24"/>
        <end position="90"/>
    </location>
</feature>
<dbReference type="InterPro" id="IPR019775">
    <property type="entry name" value="WD40_repeat_CS"/>
</dbReference>